<dbReference type="PIRSF" id="PIRSF004857">
    <property type="entry name" value="Kin_aa_kin"/>
    <property type="match status" value="1"/>
</dbReference>
<reference evidence="2 3" key="1">
    <citation type="submission" date="2016-10" db="EMBL/GenBank/DDBJ databases">
        <authorList>
            <person name="Varghese N."/>
            <person name="Submissions S."/>
        </authorList>
    </citation>
    <scope>NUCLEOTIDE SEQUENCE [LARGE SCALE GENOMIC DNA]</scope>
    <source>
        <strain evidence="2 3">PL 12/M</strain>
    </source>
</reference>
<dbReference type="AlphaFoldDB" id="A0A7Z7FCT5"/>
<evidence type="ECO:0000313" key="2">
    <source>
        <dbReference type="EMBL" id="SDF87485.1"/>
    </source>
</evidence>
<dbReference type="SUPFAM" id="SSF53633">
    <property type="entry name" value="Carbamate kinase-like"/>
    <property type="match status" value="1"/>
</dbReference>
<dbReference type="InterPro" id="IPR011375">
    <property type="entry name" value="MfnE"/>
</dbReference>
<proteinExistence type="predicted"/>
<dbReference type="InterPro" id="IPR036393">
    <property type="entry name" value="AceGlu_kinase-like_sf"/>
</dbReference>
<evidence type="ECO:0000259" key="1">
    <source>
        <dbReference type="Pfam" id="PF00696"/>
    </source>
</evidence>
<dbReference type="RefSeq" id="WP_091709942.1">
    <property type="nucleotide sequence ID" value="NZ_FNCA01000004.1"/>
</dbReference>
<protein>
    <recommendedName>
        <fullName evidence="1">Aspartate/glutamate/uridylate kinase domain-containing protein</fullName>
    </recommendedName>
</protein>
<dbReference type="OrthoDB" id="50461at2157"/>
<dbReference type="Gene3D" id="3.40.1160.10">
    <property type="entry name" value="Acetylglutamate kinase-like"/>
    <property type="match status" value="1"/>
</dbReference>
<dbReference type="InterPro" id="IPR001048">
    <property type="entry name" value="Asp/Glu/Uridylate_kinase"/>
</dbReference>
<comment type="caution">
    <text evidence="2">The sequence shown here is derived from an EMBL/GenBank/DDBJ whole genome shotgun (WGS) entry which is preliminary data.</text>
</comment>
<evidence type="ECO:0000313" key="3">
    <source>
        <dbReference type="Proteomes" id="UP000199259"/>
    </source>
</evidence>
<dbReference type="Pfam" id="PF00696">
    <property type="entry name" value="AA_kinase"/>
    <property type="match status" value="1"/>
</dbReference>
<gene>
    <name evidence="2" type="ORF">SAMN04488589_1613</name>
</gene>
<accession>A0A7Z7FCT5</accession>
<keyword evidence="3" id="KW-1185">Reference proteome</keyword>
<organism evidence="2 3">
    <name type="scientific">Methanolobus vulcani</name>
    <dbReference type="NCBI Taxonomy" id="38026"/>
    <lineage>
        <taxon>Archaea</taxon>
        <taxon>Methanobacteriati</taxon>
        <taxon>Methanobacteriota</taxon>
        <taxon>Stenosarchaea group</taxon>
        <taxon>Methanomicrobia</taxon>
        <taxon>Methanosarcinales</taxon>
        <taxon>Methanosarcinaceae</taxon>
        <taxon>Methanolobus</taxon>
    </lineage>
</organism>
<feature type="domain" description="Aspartate/glutamate/uridylate kinase" evidence="1">
    <location>
        <begin position="1"/>
        <end position="149"/>
    </location>
</feature>
<dbReference type="EMBL" id="FNCA01000004">
    <property type="protein sequence ID" value="SDF87485.1"/>
    <property type="molecule type" value="Genomic_DNA"/>
</dbReference>
<dbReference type="Proteomes" id="UP000199259">
    <property type="component" value="Unassembled WGS sequence"/>
</dbReference>
<sequence length="212" mass="23074">MRTVVKLGGSLIKHSASIITALEERFGTLGQGDENSILIVPGGGVFANSVRNISEKCSIGDDAAHWMAILSMEQYAYFLIDKTGINSVENIHDIPAGVSVLMPYKMLKETDRLPHSWNITSDTIGAWIAKETGSRFVKVTDVDGVIADDIIQKWMTALELSRMGVTCIDSSLPGFLMENMMDCVVVNGMYPERVIDAVIGKNVVGTHIKGNI</sequence>
<name>A0A7Z7FCT5_9EURY</name>